<dbReference type="Proteomes" id="UP000276568">
    <property type="component" value="Unassembled WGS sequence"/>
</dbReference>
<gene>
    <name evidence="2" type="ORF">EDX97_06065</name>
</gene>
<protein>
    <submittedName>
        <fullName evidence="2">Flavodoxin</fullName>
    </submittedName>
</protein>
<organism evidence="2 3">
    <name type="scientific">Absicoccus porci</name>
    <dbReference type="NCBI Taxonomy" id="2486576"/>
    <lineage>
        <taxon>Bacteria</taxon>
        <taxon>Bacillati</taxon>
        <taxon>Bacillota</taxon>
        <taxon>Erysipelotrichia</taxon>
        <taxon>Erysipelotrichales</taxon>
        <taxon>Erysipelotrichaceae</taxon>
        <taxon>Absicoccus</taxon>
    </lineage>
</organism>
<dbReference type="PANTHER" id="PTHR39201:SF1">
    <property type="entry name" value="FLAVODOXIN-LIKE DOMAIN-CONTAINING PROTEIN"/>
    <property type="match status" value="1"/>
</dbReference>
<feature type="domain" description="Flavodoxin-like" evidence="1">
    <location>
        <begin position="26"/>
        <end position="167"/>
    </location>
</feature>
<sequence>MSKNLILYYSRTGENYVNGSIQKISKGNTAYVATYIQEAIGGDLFPIETVDAYPNDYMACIDQAKKEMNAHARPALVHYIDDISDYDNIFICGPCWWGLFPMPIYSQLERLDFTNKNVYVVVTHEGSGMGNCERDLKKGLKGATFGPGLAIHGADAPKSANQVKTWAKSL</sequence>
<accession>A0A3N0I1A1</accession>
<dbReference type="SUPFAM" id="SSF52218">
    <property type="entry name" value="Flavoproteins"/>
    <property type="match status" value="1"/>
</dbReference>
<dbReference type="GO" id="GO:0010181">
    <property type="term" value="F:FMN binding"/>
    <property type="evidence" value="ECO:0007669"/>
    <property type="project" value="InterPro"/>
</dbReference>
<keyword evidence="3" id="KW-1185">Reference proteome</keyword>
<name>A0A3N0I1A1_9FIRM</name>
<evidence type="ECO:0000313" key="2">
    <source>
        <dbReference type="EMBL" id="RNM30356.1"/>
    </source>
</evidence>
<evidence type="ECO:0000313" key="3">
    <source>
        <dbReference type="Proteomes" id="UP000276568"/>
    </source>
</evidence>
<dbReference type="OrthoDB" id="9806505at2"/>
<dbReference type="Pfam" id="PF12682">
    <property type="entry name" value="Flavodoxin_4"/>
    <property type="match status" value="1"/>
</dbReference>
<evidence type="ECO:0000259" key="1">
    <source>
        <dbReference type="Pfam" id="PF12682"/>
    </source>
</evidence>
<dbReference type="EMBL" id="RJQC01000002">
    <property type="protein sequence ID" value="RNM30356.1"/>
    <property type="molecule type" value="Genomic_DNA"/>
</dbReference>
<dbReference type="PANTHER" id="PTHR39201">
    <property type="entry name" value="EXPORTED PROTEIN-RELATED"/>
    <property type="match status" value="1"/>
</dbReference>
<dbReference type="GO" id="GO:0016651">
    <property type="term" value="F:oxidoreductase activity, acting on NAD(P)H"/>
    <property type="evidence" value="ECO:0007669"/>
    <property type="project" value="UniProtKB-ARBA"/>
</dbReference>
<dbReference type="InterPro" id="IPR029039">
    <property type="entry name" value="Flavoprotein-like_sf"/>
</dbReference>
<dbReference type="AlphaFoldDB" id="A0A3N0I1A1"/>
<reference evidence="2 3" key="1">
    <citation type="submission" date="2018-11" db="EMBL/GenBank/DDBJ databases">
        <title>Clostridium sp. nov., a member of the family Erysipelotrichaceae isolated from pig faeces.</title>
        <authorList>
            <person name="Chang Y.-H."/>
        </authorList>
    </citation>
    <scope>NUCLEOTIDE SEQUENCE [LARGE SCALE GENOMIC DNA]</scope>
    <source>
        <strain evidence="2 3">YH-panp20</strain>
    </source>
</reference>
<proteinExistence type="predicted"/>
<dbReference type="Gene3D" id="3.40.50.360">
    <property type="match status" value="1"/>
</dbReference>
<dbReference type="RefSeq" id="WP_128520270.1">
    <property type="nucleotide sequence ID" value="NZ_JAQYEM010000068.1"/>
</dbReference>
<dbReference type="InterPro" id="IPR008254">
    <property type="entry name" value="Flavodoxin/NO_synth"/>
</dbReference>
<comment type="caution">
    <text evidence="2">The sequence shown here is derived from an EMBL/GenBank/DDBJ whole genome shotgun (WGS) entry which is preliminary data.</text>
</comment>